<dbReference type="Gene3D" id="1.10.10.60">
    <property type="entry name" value="Homeodomain-like"/>
    <property type="match status" value="1"/>
</dbReference>
<name>A0A6L9MJM9_9HYPH</name>
<dbReference type="InterPro" id="IPR050109">
    <property type="entry name" value="HTH-type_TetR-like_transc_reg"/>
</dbReference>
<dbReference type="InterPro" id="IPR009057">
    <property type="entry name" value="Homeodomain-like_sf"/>
</dbReference>
<evidence type="ECO:0000256" key="1">
    <source>
        <dbReference type="ARBA" id="ARBA00023015"/>
    </source>
</evidence>
<comment type="caution">
    <text evidence="7">The sequence shown here is derived from an EMBL/GenBank/DDBJ whole genome shotgun (WGS) entry which is preliminary data.</text>
</comment>
<gene>
    <name evidence="7" type="ORF">GTW51_14155</name>
</gene>
<evidence type="ECO:0000256" key="3">
    <source>
        <dbReference type="ARBA" id="ARBA00023163"/>
    </source>
</evidence>
<keyword evidence="2 4" id="KW-0238">DNA-binding</keyword>
<dbReference type="InterPro" id="IPR041490">
    <property type="entry name" value="KstR2_TetR_C"/>
</dbReference>
<dbReference type="RefSeq" id="WP_163044661.1">
    <property type="nucleotide sequence ID" value="NZ_JAAAMJ010000011.1"/>
</dbReference>
<evidence type="ECO:0000313" key="8">
    <source>
        <dbReference type="Proteomes" id="UP000476332"/>
    </source>
</evidence>
<keyword evidence="3" id="KW-0804">Transcription</keyword>
<feature type="domain" description="HTH tetR-type" evidence="6">
    <location>
        <begin position="37"/>
        <end position="97"/>
    </location>
</feature>
<dbReference type="SUPFAM" id="SSF48498">
    <property type="entry name" value="Tetracyclin repressor-like, C-terminal domain"/>
    <property type="match status" value="1"/>
</dbReference>
<dbReference type="InterPro" id="IPR036271">
    <property type="entry name" value="Tet_transcr_reg_TetR-rel_C_sf"/>
</dbReference>
<dbReference type="PANTHER" id="PTHR30055">
    <property type="entry name" value="HTH-TYPE TRANSCRIPTIONAL REGULATOR RUTR"/>
    <property type="match status" value="1"/>
</dbReference>
<evidence type="ECO:0000259" key="6">
    <source>
        <dbReference type="PROSITE" id="PS50977"/>
    </source>
</evidence>
<dbReference type="SUPFAM" id="SSF46689">
    <property type="entry name" value="Homeodomain-like"/>
    <property type="match status" value="1"/>
</dbReference>
<protein>
    <submittedName>
        <fullName evidence="7">TetR family transcriptional regulator</fullName>
    </submittedName>
</protein>
<dbReference type="AlphaFoldDB" id="A0A6L9MJM9"/>
<dbReference type="PROSITE" id="PS50977">
    <property type="entry name" value="HTH_TETR_2"/>
    <property type="match status" value="1"/>
</dbReference>
<reference evidence="7 8" key="1">
    <citation type="submission" date="2020-01" db="EMBL/GenBank/DDBJ databases">
        <title>Genomes of bacteria type strains.</title>
        <authorList>
            <person name="Chen J."/>
            <person name="Zhu S."/>
            <person name="Chen J."/>
        </authorList>
    </citation>
    <scope>NUCLEOTIDE SEQUENCE [LARGE SCALE GENOMIC DNA]</scope>
    <source>
        <strain evidence="7 8">KCTC 52919</strain>
    </source>
</reference>
<evidence type="ECO:0000256" key="2">
    <source>
        <dbReference type="ARBA" id="ARBA00023125"/>
    </source>
</evidence>
<accession>A0A6L9MJM9</accession>
<dbReference type="Gene3D" id="1.10.357.10">
    <property type="entry name" value="Tetracycline Repressor, domain 2"/>
    <property type="match status" value="1"/>
</dbReference>
<dbReference type="GO" id="GO:0000976">
    <property type="term" value="F:transcription cis-regulatory region binding"/>
    <property type="evidence" value="ECO:0007669"/>
    <property type="project" value="TreeGrafter"/>
</dbReference>
<dbReference type="GO" id="GO:0003700">
    <property type="term" value="F:DNA-binding transcription factor activity"/>
    <property type="evidence" value="ECO:0007669"/>
    <property type="project" value="TreeGrafter"/>
</dbReference>
<dbReference type="EMBL" id="JAAAMJ010000011">
    <property type="protein sequence ID" value="NDV87846.1"/>
    <property type="molecule type" value="Genomic_DNA"/>
</dbReference>
<dbReference type="Pfam" id="PF17932">
    <property type="entry name" value="TetR_C_24"/>
    <property type="match status" value="1"/>
</dbReference>
<evidence type="ECO:0000256" key="5">
    <source>
        <dbReference type="SAM" id="MobiDB-lite"/>
    </source>
</evidence>
<evidence type="ECO:0000313" key="7">
    <source>
        <dbReference type="EMBL" id="NDV87846.1"/>
    </source>
</evidence>
<evidence type="ECO:0000256" key="4">
    <source>
        <dbReference type="PROSITE-ProRule" id="PRU00335"/>
    </source>
</evidence>
<organism evidence="7 8">
    <name type="scientific">Aurantimonas aggregata</name>
    <dbReference type="NCBI Taxonomy" id="2047720"/>
    <lineage>
        <taxon>Bacteria</taxon>
        <taxon>Pseudomonadati</taxon>
        <taxon>Pseudomonadota</taxon>
        <taxon>Alphaproteobacteria</taxon>
        <taxon>Hyphomicrobiales</taxon>
        <taxon>Aurantimonadaceae</taxon>
        <taxon>Aurantimonas</taxon>
    </lineage>
</organism>
<feature type="DNA-binding region" description="H-T-H motif" evidence="4">
    <location>
        <begin position="60"/>
        <end position="79"/>
    </location>
</feature>
<keyword evidence="1" id="KW-0805">Transcription regulation</keyword>
<feature type="region of interest" description="Disordered" evidence="5">
    <location>
        <begin position="1"/>
        <end position="25"/>
    </location>
</feature>
<proteinExistence type="predicted"/>
<dbReference type="PRINTS" id="PR00455">
    <property type="entry name" value="HTHTETR"/>
</dbReference>
<dbReference type="InterPro" id="IPR001647">
    <property type="entry name" value="HTH_TetR"/>
</dbReference>
<dbReference type="PANTHER" id="PTHR30055:SF234">
    <property type="entry name" value="HTH-TYPE TRANSCRIPTIONAL REGULATOR BETI"/>
    <property type="match status" value="1"/>
</dbReference>
<dbReference type="Pfam" id="PF00440">
    <property type="entry name" value="TetR_N"/>
    <property type="match status" value="1"/>
</dbReference>
<sequence length="246" mass="26486">METDDRPSGEGNPTAKAGGRSRSTRDFTVARAHAEADETLAAILSAAAAAFREHGFAAASIDDVARRLGATKGLVYHYYRSKNDLFLDVCQRGMAIDFAAVAAPAASRDRAVTRLRAMAEAHLTTMLQHNDFQHAILQAVARHLGGPATGQDGERLAGVIAARDRYEMLFRRTLAEAVAEGDLAGWADASLTGKAFLAVLNAPVFWYREQPNETEADRRALVRELALFALRGAGASEAIIEEEFGS</sequence>
<keyword evidence="8" id="KW-1185">Reference proteome</keyword>
<dbReference type="Proteomes" id="UP000476332">
    <property type="component" value="Unassembled WGS sequence"/>
</dbReference>